<dbReference type="EMBL" id="KB445576">
    <property type="protein sequence ID" value="EMD91297.1"/>
    <property type="molecule type" value="Genomic_DNA"/>
</dbReference>
<feature type="region of interest" description="Disordered" evidence="1">
    <location>
        <begin position="191"/>
        <end position="213"/>
    </location>
</feature>
<reference evidence="4" key="2">
    <citation type="journal article" date="2013" name="PLoS Genet.">
        <title>Comparative genome structure, secondary metabolite, and effector coding capacity across Cochliobolus pathogens.</title>
        <authorList>
            <person name="Condon B.J."/>
            <person name="Leng Y."/>
            <person name="Wu D."/>
            <person name="Bushley K.E."/>
            <person name="Ohm R.A."/>
            <person name="Otillar R."/>
            <person name="Martin J."/>
            <person name="Schackwitz W."/>
            <person name="Grimwood J."/>
            <person name="MohdZainudin N."/>
            <person name="Xue C."/>
            <person name="Wang R."/>
            <person name="Manning V.A."/>
            <person name="Dhillon B."/>
            <person name="Tu Z.J."/>
            <person name="Steffenson B.J."/>
            <person name="Salamov A."/>
            <person name="Sun H."/>
            <person name="Lowry S."/>
            <person name="LaButti K."/>
            <person name="Han J."/>
            <person name="Copeland A."/>
            <person name="Lindquist E."/>
            <person name="Barry K."/>
            <person name="Schmutz J."/>
            <person name="Baker S.E."/>
            <person name="Ciuffetti L.M."/>
            <person name="Grigoriev I.V."/>
            <person name="Zhong S."/>
            <person name="Turgeon B.G."/>
        </authorList>
    </citation>
    <scope>NUCLEOTIDE SEQUENCE [LARGE SCALE GENOMIC DNA]</scope>
    <source>
        <strain evidence="4">C5 / ATCC 48332 / race O</strain>
    </source>
</reference>
<dbReference type="OMA" id="PWAISEH"/>
<dbReference type="Proteomes" id="UP000016936">
    <property type="component" value="Unassembled WGS sequence"/>
</dbReference>
<name>M2UTW5_COCH5</name>
<feature type="transmembrane region" description="Helical" evidence="2">
    <location>
        <begin position="222"/>
        <end position="247"/>
    </location>
</feature>
<organism evidence="3 4">
    <name type="scientific">Cochliobolus heterostrophus (strain C5 / ATCC 48332 / race O)</name>
    <name type="common">Southern corn leaf blight fungus</name>
    <name type="synonym">Bipolaris maydis</name>
    <dbReference type="NCBI Taxonomy" id="701091"/>
    <lineage>
        <taxon>Eukaryota</taxon>
        <taxon>Fungi</taxon>
        <taxon>Dikarya</taxon>
        <taxon>Ascomycota</taxon>
        <taxon>Pezizomycotina</taxon>
        <taxon>Dothideomycetes</taxon>
        <taxon>Pleosporomycetidae</taxon>
        <taxon>Pleosporales</taxon>
        <taxon>Pleosporineae</taxon>
        <taxon>Pleosporaceae</taxon>
        <taxon>Bipolaris</taxon>
    </lineage>
</organism>
<proteinExistence type="predicted"/>
<accession>M2UTW5</accession>
<feature type="compositionally biased region" description="Basic and acidic residues" evidence="1">
    <location>
        <begin position="287"/>
        <end position="298"/>
    </location>
</feature>
<keyword evidence="2" id="KW-0812">Transmembrane</keyword>
<evidence type="ECO:0000256" key="2">
    <source>
        <dbReference type="SAM" id="Phobius"/>
    </source>
</evidence>
<evidence type="ECO:0000313" key="4">
    <source>
        <dbReference type="Proteomes" id="UP000016936"/>
    </source>
</evidence>
<keyword evidence="2" id="KW-1133">Transmembrane helix</keyword>
<gene>
    <name evidence="3" type="ORF">COCHEDRAFT_1155687</name>
</gene>
<dbReference type="OrthoDB" id="2019572at2759"/>
<feature type="transmembrane region" description="Helical" evidence="2">
    <location>
        <begin position="37"/>
        <end position="55"/>
    </location>
</feature>
<feature type="compositionally biased region" description="Low complexity" evidence="1">
    <location>
        <begin position="191"/>
        <end position="207"/>
    </location>
</feature>
<evidence type="ECO:0000313" key="3">
    <source>
        <dbReference type="EMBL" id="EMD91297.1"/>
    </source>
</evidence>
<keyword evidence="4" id="KW-1185">Reference proteome</keyword>
<dbReference type="HOGENOM" id="CLU_818855_0_0_1"/>
<protein>
    <recommendedName>
        <fullName evidence="5">Mid2 domain-containing protein</fullName>
    </recommendedName>
</protein>
<sequence length="320" mass="34575">MCVHPSDQFFCPTVLGYCLNLPSSIDMAKPQWLWARHIYFLITAIILLSAGPTWAQPCYDGNLPDSCPKIQDLPKISTITTGTTLESSLLPPPLDVGLRPRDVAAFSVDGYAYKGCVGDDGNKRVLGGPTIEIVSLEPNSCGNLHKNYDYAAALHQTLPRQPERQLRRILRNESARTSTVDTFVTSTTTASSTTIVSSSSASPSTQAPRPISNDDVTLSKGAIAGISVGSAVGAVLICAAICCFWFYQHHQRSRKVSEEPSIPEQGRPGESTNEAVTEKQPWAISEHSSRDLMKHGENPRQGCPVEATGDGQVHELAEGK</sequence>
<evidence type="ECO:0000256" key="1">
    <source>
        <dbReference type="SAM" id="MobiDB-lite"/>
    </source>
</evidence>
<evidence type="ECO:0008006" key="5">
    <source>
        <dbReference type="Google" id="ProtNLM"/>
    </source>
</evidence>
<keyword evidence="2" id="KW-0472">Membrane</keyword>
<reference evidence="3 4" key="1">
    <citation type="journal article" date="2012" name="PLoS Pathog.">
        <title>Diverse lifestyles and strategies of plant pathogenesis encoded in the genomes of eighteen Dothideomycetes fungi.</title>
        <authorList>
            <person name="Ohm R.A."/>
            <person name="Feau N."/>
            <person name="Henrissat B."/>
            <person name="Schoch C.L."/>
            <person name="Horwitz B.A."/>
            <person name="Barry K.W."/>
            <person name="Condon B.J."/>
            <person name="Copeland A.C."/>
            <person name="Dhillon B."/>
            <person name="Glaser F."/>
            <person name="Hesse C.N."/>
            <person name="Kosti I."/>
            <person name="LaButti K."/>
            <person name="Lindquist E.A."/>
            <person name="Lucas S."/>
            <person name="Salamov A.A."/>
            <person name="Bradshaw R.E."/>
            <person name="Ciuffetti L."/>
            <person name="Hamelin R.C."/>
            <person name="Kema G.H.J."/>
            <person name="Lawrence C."/>
            <person name="Scott J.A."/>
            <person name="Spatafora J.W."/>
            <person name="Turgeon B.G."/>
            <person name="de Wit P.J.G.M."/>
            <person name="Zhong S."/>
            <person name="Goodwin S.B."/>
            <person name="Grigoriev I.V."/>
        </authorList>
    </citation>
    <scope>NUCLEOTIDE SEQUENCE [LARGE SCALE GENOMIC DNA]</scope>
    <source>
        <strain evidence="4">C5 / ATCC 48332 / race O</strain>
    </source>
</reference>
<feature type="region of interest" description="Disordered" evidence="1">
    <location>
        <begin position="254"/>
        <end position="320"/>
    </location>
</feature>
<dbReference type="AlphaFoldDB" id="M2UTW5"/>